<comment type="caution">
    <text evidence="3">The sequence shown here is derived from an EMBL/GenBank/DDBJ whole genome shotgun (WGS) entry which is preliminary data.</text>
</comment>
<keyword evidence="2" id="KW-0472">Membrane</keyword>
<evidence type="ECO:0000256" key="1">
    <source>
        <dbReference type="ARBA" id="ARBA00022475"/>
    </source>
</evidence>
<name>A0A6A9QLD1_SULME</name>
<evidence type="ECO:0000256" key="2">
    <source>
        <dbReference type="SAM" id="Phobius"/>
    </source>
</evidence>
<dbReference type="Proteomes" id="UP000470772">
    <property type="component" value="Unassembled WGS sequence"/>
</dbReference>
<dbReference type="EMBL" id="WGGD01000005">
    <property type="protein sequence ID" value="MUN28035.1"/>
    <property type="molecule type" value="Genomic_DNA"/>
</dbReference>
<keyword evidence="1" id="KW-1003">Cell membrane</keyword>
<accession>A0A6A9QLD1</accession>
<dbReference type="InterPro" id="IPR023391">
    <property type="entry name" value="Prot_translocase_SecE_dom_sf"/>
</dbReference>
<dbReference type="AlphaFoldDB" id="A0A6A9QLD1"/>
<protein>
    <submittedName>
        <fullName evidence="3">Preprotein translocase subunit SecE</fullName>
    </submittedName>
</protein>
<reference evidence="3 4" key="1">
    <citation type="submission" date="2019-10" db="EMBL/GenBank/DDBJ databases">
        <title>Sequencing and Assembly of Multiple Reported Metal-Biooxidizing Members of the Extremely Thermoacidophilic Archaeal Family Sulfolobaceae.</title>
        <authorList>
            <person name="Counts J.A."/>
            <person name="Kelly R.M."/>
        </authorList>
    </citation>
    <scope>NUCLEOTIDE SEQUENCE [LARGE SCALE GENOMIC DNA]</scope>
    <source>
        <strain evidence="3 4">DSM 6482</strain>
    </source>
</reference>
<keyword evidence="2" id="KW-1133">Transmembrane helix</keyword>
<organism evidence="3 4">
    <name type="scientific">Sulfuracidifex metallicus DSM 6482 = JCM 9184</name>
    <dbReference type="NCBI Taxonomy" id="523847"/>
    <lineage>
        <taxon>Archaea</taxon>
        <taxon>Thermoproteota</taxon>
        <taxon>Thermoprotei</taxon>
        <taxon>Sulfolobales</taxon>
        <taxon>Sulfolobaceae</taxon>
        <taxon>Sulfuracidifex</taxon>
    </lineage>
</organism>
<dbReference type="Gene3D" id="1.20.5.820">
    <property type="entry name" value="Preprotein translocase SecE subunit"/>
    <property type="match status" value="1"/>
</dbReference>
<gene>
    <name evidence="3" type="ORF">GC250_00800</name>
</gene>
<dbReference type="RefSeq" id="WP_054837844.1">
    <property type="nucleotide sequence ID" value="NZ_BBBY01000002.1"/>
</dbReference>
<evidence type="ECO:0000313" key="4">
    <source>
        <dbReference type="Proteomes" id="UP000470772"/>
    </source>
</evidence>
<keyword evidence="4" id="KW-1185">Reference proteome</keyword>
<keyword evidence="2" id="KW-0812">Transmembrane</keyword>
<dbReference type="SUPFAM" id="SSF103456">
    <property type="entry name" value="Preprotein translocase SecE subunit"/>
    <property type="match status" value="1"/>
</dbReference>
<proteinExistence type="predicted"/>
<evidence type="ECO:0000313" key="3">
    <source>
        <dbReference type="EMBL" id="MUN28035.1"/>
    </source>
</evidence>
<sequence>MISWFQHRKEDWNRIITVAKKPDKETYKFNLRITGLIILVVGVLAFAIQAIMAFVVG</sequence>
<feature type="transmembrane region" description="Helical" evidence="2">
    <location>
        <begin position="33"/>
        <end position="56"/>
    </location>
</feature>